<comment type="caution">
    <text evidence="5">The sequence shown here is derived from an EMBL/GenBank/DDBJ whole genome shotgun (WGS) entry which is preliminary data.</text>
</comment>
<keyword evidence="3" id="KW-0479">Metal-binding</keyword>
<organism evidence="5 6">
    <name type="scientific">Patulibacter brassicae</name>
    <dbReference type="NCBI Taxonomy" id="1705717"/>
    <lineage>
        <taxon>Bacteria</taxon>
        <taxon>Bacillati</taxon>
        <taxon>Actinomycetota</taxon>
        <taxon>Thermoleophilia</taxon>
        <taxon>Solirubrobacterales</taxon>
        <taxon>Patulibacteraceae</taxon>
        <taxon>Patulibacter</taxon>
    </lineage>
</organism>
<dbReference type="CDD" id="cd00454">
    <property type="entry name" value="TrHb1_N"/>
    <property type="match status" value="1"/>
</dbReference>
<name>A0ABU4VM45_9ACTN</name>
<dbReference type="RefSeq" id="WP_319954020.1">
    <property type="nucleotide sequence ID" value="NZ_JAXAVX010000004.1"/>
</dbReference>
<evidence type="ECO:0000256" key="4">
    <source>
        <dbReference type="ARBA" id="ARBA00023004"/>
    </source>
</evidence>
<dbReference type="Proteomes" id="UP001277761">
    <property type="component" value="Unassembled WGS sequence"/>
</dbReference>
<dbReference type="EMBL" id="JAXAVX010000004">
    <property type="protein sequence ID" value="MDX8151865.1"/>
    <property type="molecule type" value="Genomic_DNA"/>
</dbReference>
<dbReference type="SUPFAM" id="SSF46458">
    <property type="entry name" value="Globin-like"/>
    <property type="match status" value="1"/>
</dbReference>
<proteinExistence type="predicted"/>
<keyword evidence="1" id="KW-0813">Transport</keyword>
<evidence type="ECO:0000313" key="5">
    <source>
        <dbReference type="EMBL" id="MDX8151865.1"/>
    </source>
</evidence>
<gene>
    <name evidence="5" type="ORF">SK069_09695</name>
</gene>
<reference evidence="5 6" key="1">
    <citation type="submission" date="2023-11" db="EMBL/GenBank/DDBJ databases">
        <authorList>
            <person name="Xu M."/>
            <person name="Jiang T."/>
        </authorList>
    </citation>
    <scope>NUCLEOTIDE SEQUENCE [LARGE SCALE GENOMIC DNA]</scope>
    <source>
        <strain evidence="5 6">SD</strain>
    </source>
</reference>
<keyword evidence="4" id="KW-0408">Iron</keyword>
<dbReference type="InterPro" id="IPR009050">
    <property type="entry name" value="Globin-like_sf"/>
</dbReference>
<evidence type="ECO:0000256" key="2">
    <source>
        <dbReference type="ARBA" id="ARBA00022617"/>
    </source>
</evidence>
<dbReference type="InterPro" id="IPR001486">
    <property type="entry name" value="Hemoglobin_trunc"/>
</dbReference>
<keyword evidence="2" id="KW-0349">Heme</keyword>
<dbReference type="InterPro" id="IPR012292">
    <property type="entry name" value="Globin/Proto"/>
</dbReference>
<evidence type="ECO:0000256" key="3">
    <source>
        <dbReference type="ARBA" id="ARBA00022723"/>
    </source>
</evidence>
<sequence length="124" mass="13122">MTLLDEIGGPPAVAAAVDRFYERVWEDPALAPYFEGTDRDALKRHQRQFLTVALRGRGDEYLGRAMDRAHAGLGITNAAFDRVVGHLVATLGELGVGAPQIEAIGAALAPLRSAIVTVADEAAA</sequence>
<dbReference type="Gene3D" id="1.10.490.10">
    <property type="entry name" value="Globins"/>
    <property type="match status" value="1"/>
</dbReference>
<accession>A0ABU4VM45</accession>
<keyword evidence="6" id="KW-1185">Reference proteome</keyword>
<protein>
    <submittedName>
        <fullName evidence="5">Group 1 truncated hemoglobin</fullName>
    </submittedName>
</protein>
<evidence type="ECO:0000313" key="6">
    <source>
        <dbReference type="Proteomes" id="UP001277761"/>
    </source>
</evidence>
<evidence type="ECO:0000256" key="1">
    <source>
        <dbReference type="ARBA" id="ARBA00022448"/>
    </source>
</evidence>
<dbReference type="Pfam" id="PF01152">
    <property type="entry name" value="Bac_globin"/>
    <property type="match status" value="1"/>
</dbReference>